<name>A0A382YTJ5_9ZZZZ</name>
<dbReference type="EMBL" id="UINC01178322">
    <property type="protein sequence ID" value="SVD86410.1"/>
    <property type="molecule type" value="Genomic_DNA"/>
</dbReference>
<sequence>MSLSGLIKALQKERVGLLVKITDKHYPGRSHSY</sequence>
<proteinExistence type="predicted"/>
<protein>
    <submittedName>
        <fullName evidence="1">Uncharacterized protein</fullName>
    </submittedName>
</protein>
<reference evidence="1" key="1">
    <citation type="submission" date="2018-05" db="EMBL/GenBank/DDBJ databases">
        <authorList>
            <person name="Lanie J.A."/>
            <person name="Ng W.-L."/>
            <person name="Kazmierczak K.M."/>
            <person name="Andrzejewski T.M."/>
            <person name="Davidsen T.M."/>
            <person name="Wayne K.J."/>
            <person name="Tettelin H."/>
            <person name="Glass J.I."/>
            <person name="Rusch D."/>
            <person name="Podicherti R."/>
            <person name="Tsui H.-C.T."/>
            <person name="Winkler M.E."/>
        </authorList>
    </citation>
    <scope>NUCLEOTIDE SEQUENCE</scope>
</reference>
<accession>A0A382YTJ5</accession>
<dbReference type="AlphaFoldDB" id="A0A382YTJ5"/>
<organism evidence="1">
    <name type="scientific">marine metagenome</name>
    <dbReference type="NCBI Taxonomy" id="408172"/>
    <lineage>
        <taxon>unclassified sequences</taxon>
        <taxon>metagenomes</taxon>
        <taxon>ecological metagenomes</taxon>
    </lineage>
</organism>
<gene>
    <name evidence="1" type="ORF">METZ01_LOCUS439264</name>
</gene>
<evidence type="ECO:0000313" key="1">
    <source>
        <dbReference type="EMBL" id="SVD86410.1"/>
    </source>
</evidence>
<feature type="non-terminal residue" evidence="1">
    <location>
        <position position="33"/>
    </location>
</feature>